<name>A0A858R659_9PROT</name>
<dbReference type="AlphaFoldDB" id="A0A858R659"/>
<dbReference type="InterPro" id="IPR002934">
    <property type="entry name" value="Polymerase_NTP_transf_dom"/>
</dbReference>
<accession>A0A858R659</accession>
<dbReference type="Gene3D" id="3.30.460.10">
    <property type="entry name" value="Beta Polymerase, domain 2"/>
    <property type="match status" value="1"/>
</dbReference>
<dbReference type="GO" id="GO:0016779">
    <property type="term" value="F:nucleotidyltransferase activity"/>
    <property type="evidence" value="ECO:0007669"/>
    <property type="project" value="InterPro"/>
</dbReference>
<dbReference type="SUPFAM" id="SSF81301">
    <property type="entry name" value="Nucleotidyltransferase"/>
    <property type="match status" value="1"/>
</dbReference>
<proteinExistence type="predicted"/>
<gene>
    <name evidence="2" type="ORF">HHL28_07020</name>
</gene>
<protein>
    <submittedName>
        <fullName evidence="2">Nucleotidyltransferase domain-containing protein</fullName>
    </submittedName>
</protein>
<dbReference type="Proteomes" id="UP000501891">
    <property type="component" value="Chromosome"/>
</dbReference>
<dbReference type="EMBL" id="CP051775">
    <property type="protein sequence ID" value="QJE72875.1"/>
    <property type="molecule type" value="Genomic_DNA"/>
</dbReference>
<evidence type="ECO:0000313" key="3">
    <source>
        <dbReference type="Proteomes" id="UP000501891"/>
    </source>
</evidence>
<organism evidence="2 3">
    <name type="scientific">Aerophototrophica crusticola</name>
    <dbReference type="NCBI Taxonomy" id="1709002"/>
    <lineage>
        <taxon>Bacteria</taxon>
        <taxon>Pseudomonadati</taxon>
        <taxon>Pseudomonadota</taxon>
        <taxon>Alphaproteobacteria</taxon>
        <taxon>Rhodospirillales</taxon>
        <taxon>Rhodospirillaceae</taxon>
        <taxon>Aerophototrophica</taxon>
    </lineage>
</organism>
<dbReference type="KEGG" id="acru:HHL28_07020"/>
<feature type="domain" description="Polymerase nucleotidyl transferase" evidence="1">
    <location>
        <begin position="22"/>
        <end position="72"/>
    </location>
</feature>
<evidence type="ECO:0000313" key="2">
    <source>
        <dbReference type="EMBL" id="QJE72875.1"/>
    </source>
</evidence>
<dbReference type="Pfam" id="PF01909">
    <property type="entry name" value="NTP_transf_2"/>
    <property type="match status" value="1"/>
</dbReference>
<reference evidence="2" key="1">
    <citation type="submission" date="2020-04" db="EMBL/GenBank/DDBJ databases">
        <title>A desert anoxygenic phototrophic bacterium fixes CO2 using RubisCO under aerobic conditions.</title>
        <authorList>
            <person name="Tang K."/>
        </authorList>
    </citation>
    <scope>NUCLEOTIDE SEQUENCE [LARGE SCALE GENOMIC DNA]</scope>
    <source>
        <strain evidence="2">MIMtkB3</strain>
    </source>
</reference>
<dbReference type="CDD" id="cd05403">
    <property type="entry name" value="NT_KNTase_like"/>
    <property type="match status" value="1"/>
</dbReference>
<keyword evidence="3" id="KW-1185">Reference proteome</keyword>
<evidence type="ECO:0000259" key="1">
    <source>
        <dbReference type="Pfam" id="PF01909"/>
    </source>
</evidence>
<sequence length="247" mass="26640">MRPPAPTIDLADGILREWTDGPDVIAAFLAGSVARGTAGPGSDIDAVIIYHHLEAAVRETHERQGIAVELFLHDPDTLAWFWEQDRKAGKPSLARMVANGLPVAGDPGLIEELKRQAQAVLDAGPPPLAEEEMQARRYAISDLAADLAQGRSRAEQLAIGSRLYIDLADFTLRAAGAWTGSGKGLFKALRRLDPGLAAAFEHAFLELYRDGDPGEAVALVDLCLDPYGGRHTVGHRRIAPSDWRLGD</sequence>
<dbReference type="InterPro" id="IPR043519">
    <property type="entry name" value="NT_sf"/>
</dbReference>